<dbReference type="GO" id="GO:0004312">
    <property type="term" value="F:fatty acid synthase activity"/>
    <property type="evidence" value="ECO:0007669"/>
    <property type="project" value="TreeGrafter"/>
</dbReference>
<gene>
    <name evidence="16" type="ORF">PVAND_009761</name>
</gene>
<reference evidence="16" key="1">
    <citation type="submission" date="2021-03" db="EMBL/GenBank/DDBJ databases">
        <title>Chromosome level genome of the anhydrobiotic midge Polypedilum vanderplanki.</title>
        <authorList>
            <person name="Yoshida Y."/>
            <person name="Kikawada T."/>
            <person name="Gusev O."/>
        </authorList>
    </citation>
    <scope>NUCLEOTIDE SEQUENCE</scope>
    <source>
        <strain evidence="16">NIAS01</strain>
        <tissue evidence="16">Whole body or cell culture</tissue>
    </source>
</reference>
<accession>A0A9J6CF38</accession>
<keyword evidence="7" id="KW-0521">NADP</keyword>
<keyword evidence="4" id="KW-0444">Lipid biosynthesis</keyword>
<dbReference type="EMBL" id="JADBJN010000001">
    <property type="protein sequence ID" value="KAG5680238.1"/>
    <property type="molecule type" value="Genomic_DNA"/>
</dbReference>
<evidence type="ECO:0000256" key="14">
    <source>
        <dbReference type="RuleBase" id="RU003694"/>
    </source>
</evidence>
<keyword evidence="10" id="KW-0443">Lipid metabolism</keyword>
<evidence type="ECO:0000256" key="13">
    <source>
        <dbReference type="ARBA" id="ARBA00044883"/>
    </source>
</evidence>
<evidence type="ECO:0000313" key="16">
    <source>
        <dbReference type="EMBL" id="KAG5680238.1"/>
    </source>
</evidence>
<keyword evidence="3" id="KW-0596">Phosphopantetheine</keyword>
<evidence type="ECO:0000256" key="10">
    <source>
        <dbReference type="ARBA" id="ARBA00023098"/>
    </source>
</evidence>
<keyword evidence="5" id="KW-0378">Hydrolase</keyword>
<dbReference type="InterPro" id="IPR050091">
    <property type="entry name" value="PKS_NRPS_Biosynth_Enz"/>
</dbReference>
<comment type="caution">
    <text evidence="16">The sequence shown here is derived from an EMBL/GenBank/DDBJ whole genome shotgun (WGS) entry which is preliminary data.</text>
</comment>
<organism evidence="16 17">
    <name type="scientific">Polypedilum vanderplanki</name>
    <name type="common">Sleeping chironomid midge</name>
    <dbReference type="NCBI Taxonomy" id="319348"/>
    <lineage>
        <taxon>Eukaryota</taxon>
        <taxon>Metazoa</taxon>
        <taxon>Ecdysozoa</taxon>
        <taxon>Arthropoda</taxon>
        <taxon>Hexapoda</taxon>
        <taxon>Insecta</taxon>
        <taxon>Pterygota</taxon>
        <taxon>Neoptera</taxon>
        <taxon>Endopterygota</taxon>
        <taxon>Diptera</taxon>
        <taxon>Nematocera</taxon>
        <taxon>Chironomoidea</taxon>
        <taxon>Chironomidae</taxon>
        <taxon>Chironominae</taxon>
        <taxon>Polypedilum</taxon>
        <taxon>Polypedilum</taxon>
    </lineage>
</organism>
<comment type="similarity">
    <text evidence="14">Belongs to the thiolase-like superfamily. Beta-ketoacyl-ACP synthases family.</text>
</comment>
<sequence length="297" mass="33192">MNSIKIKDDDVAITGIAGKFPKSRNVQEFASNLFNKIDMTDDSDERFKKFSDEFPHRSGKISDLDKFDASFFSMLKDQTKSTDRQMRILLEYSYEAIFDAGISPQTLIGSNTGVCRYIKSGACDAALVTSCHIILTSFMFENFNAMKMLAIDGISKIFDEDSKGFVQAETISVIFLQKLKDSKRIYAHLIHSLSNNDGFKIEGSSLPSQEIQQKLMTKFYQDINFDPREIKFFEAHATGTKLGDPQEVNAIDTVCCQNRSDQLIIGSTKSNMGHSEPSSGLVSVAKIIIAFENNTSN</sequence>
<keyword evidence="14" id="KW-0808">Transferase</keyword>
<evidence type="ECO:0000256" key="7">
    <source>
        <dbReference type="ARBA" id="ARBA00022857"/>
    </source>
</evidence>
<evidence type="ECO:0000256" key="3">
    <source>
        <dbReference type="ARBA" id="ARBA00022450"/>
    </source>
</evidence>
<evidence type="ECO:0000256" key="9">
    <source>
        <dbReference type="ARBA" id="ARBA00023027"/>
    </source>
</evidence>
<dbReference type="Pfam" id="PF02801">
    <property type="entry name" value="Ketoacyl-synt_C"/>
    <property type="match status" value="1"/>
</dbReference>
<keyword evidence="17" id="KW-1185">Reference proteome</keyword>
<dbReference type="InterPro" id="IPR020841">
    <property type="entry name" value="PKS_Beta-ketoAc_synthase_dom"/>
</dbReference>
<dbReference type="InterPro" id="IPR014031">
    <property type="entry name" value="Ketoacyl_synth_C"/>
</dbReference>
<dbReference type="CDD" id="cd00833">
    <property type="entry name" value="PKS"/>
    <property type="match status" value="1"/>
</dbReference>
<dbReference type="EC" id="2.3.1.85" evidence="1"/>
<keyword evidence="12" id="KW-0511">Multifunctional enzyme</keyword>
<keyword evidence="9" id="KW-0520">NAD</keyword>
<comment type="catalytic activity">
    <reaction evidence="13">
        <text>acetyl-CoA + n malonyl-CoA + 2n NADPH + 2n H(+) = a long-chain fatty acid + (n+1) CoA + n CO2 + 2n NADP(+).</text>
        <dbReference type="EC" id="2.3.1.85"/>
    </reaction>
</comment>
<dbReference type="Gene3D" id="3.40.47.10">
    <property type="match status" value="2"/>
</dbReference>
<dbReference type="OrthoDB" id="329835at2759"/>
<evidence type="ECO:0000256" key="8">
    <source>
        <dbReference type="ARBA" id="ARBA00023002"/>
    </source>
</evidence>
<dbReference type="GO" id="GO:0006633">
    <property type="term" value="P:fatty acid biosynthetic process"/>
    <property type="evidence" value="ECO:0007669"/>
    <property type="project" value="TreeGrafter"/>
</dbReference>
<evidence type="ECO:0000259" key="15">
    <source>
        <dbReference type="PROSITE" id="PS52004"/>
    </source>
</evidence>
<protein>
    <recommendedName>
        <fullName evidence="2">Fatty acid synthase</fullName>
        <ecNumber evidence="1">2.3.1.85</ecNumber>
    </recommendedName>
</protein>
<dbReference type="AlphaFoldDB" id="A0A9J6CF38"/>
<evidence type="ECO:0000256" key="11">
    <source>
        <dbReference type="ARBA" id="ARBA00023160"/>
    </source>
</evidence>
<dbReference type="Pfam" id="PF00109">
    <property type="entry name" value="ketoacyl-synt"/>
    <property type="match status" value="1"/>
</dbReference>
<evidence type="ECO:0000256" key="2">
    <source>
        <dbReference type="ARBA" id="ARBA00018769"/>
    </source>
</evidence>
<evidence type="ECO:0000256" key="1">
    <source>
        <dbReference type="ARBA" id="ARBA00012873"/>
    </source>
</evidence>
<dbReference type="SUPFAM" id="SSF53901">
    <property type="entry name" value="Thiolase-like"/>
    <property type="match status" value="1"/>
</dbReference>
<keyword evidence="8" id="KW-0560">Oxidoreductase</keyword>
<evidence type="ECO:0000256" key="12">
    <source>
        <dbReference type="ARBA" id="ARBA00023268"/>
    </source>
</evidence>
<evidence type="ECO:0000313" key="17">
    <source>
        <dbReference type="Proteomes" id="UP001107558"/>
    </source>
</evidence>
<dbReference type="PROSITE" id="PS52004">
    <property type="entry name" value="KS3_2"/>
    <property type="match status" value="1"/>
</dbReference>
<dbReference type="SMART" id="SM00825">
    <property type="entry name" value="PKS_KS"/>
    <property type="match status" value="1"/>
</dbReference>
<evidence type="ECO:0000256" key="5">
    <source>
        <dbReference type="ARBA" id="ARBA00022801"/>
    </source>
</evidence>
<dbReference type="Proteomes" id="UP001107558">
    <property type="component" value="Chromosome 1"/>
</dbReference>
<keyword evidence="6" id="KW-0276">Fatty acid metabolism</keyword>
<dbReference type="InterPro" id="IPR014030">
    <property type="entry name" value="Ketoacyl_synth_N"/>
</dbReference>
<name>A0A9J6CF38_POLVA</name>
<dbReference type="InterPro" id="IPR016039">
    <property type="entry name" value="Thiolase-like"/>
</dbReference>
<keyword evidence="11" id="KW-0275">Fatty acid biosynthesis</keyword>
<proteinExistence type="inferred from homology"/>
<dbReference type="PANTHER" id="PTHR43775">
    <property type="entry name" value="FATTY ACID SYNTHASE"/>
    <property type="match status" value="1"/>
</dbReference>
<feature type="domain" description="Ketosynthase family 3 (KS3)" evidence="15">
    <location>
        <begin position="8"/>
        <end position="297"/>
    </location>
</feature>
<dbReference type="PANTHER" id="PTHR43775:SF7">
    <property type="entry name" value="FATTY ACID SYNTHASE"/>
    <property type="match status" value="1"/>
</dbReference>
<evidence type="ECO:0000256" key="4">
    <source>
        <dbReference type="ARBA" id="ARBA00022516"/>
    </source>
</evidence>
<evidence type="ECO:0000256" key="6">
    <source>
        <dbReference type="ARBA" id="ARBA00022832"/>
    </source>
</evidence>